<dbReference type="EMBL" id="JAVHJM010000003">
    <property type="protein sequence ID" value="KAK6516758.1"/>
    <property type="molecule type" value="Genomic_DNA"/>
</dbReference>
<protein>
    <submittedName>
        <fullName evidence="2">Uncharacterized protein</fullName>
    </submittedName>
</protein>
<keyword evidence="3" id="KW-1185">Reference proteome</keyword>
<name>A0AAN8NRN3_9PEZI</name>
<reference evidence="2 3" key="1">
    <citation type="submission" date="2019-10" db="EMBL/GenBank/DDBJ databases">
        <authorList>
            <person name="Palmer J.M."/>
        </authorList>
    </citation>
    <scope>NUCLEOTIDE SEQUENCE [LARGE SCALE GENOMIC DNA]</scope>
    <source>
        <strain evidence="2 3">TWF506</strain>
    </source>
</reference>
<dbReference type="AlphaFoldDB" id="A0AAN8NRN3"/>
<accession>A0AAN8NRN3</accession>
<comment type="caution">
    <text evidence="2">The sequence shown here is derived from an EMBL/GenBank/DDBJ whole genome shotgun (WGS) entry which is preliminary data.</text>
</comment>
<evidence type="ECO:0000313" key="3">
    <source>
        <dbReference type="Proteomes" id="UP001307849"/>
    </source>
</evidence>
<sequence>MVWDYNDRTPTLRPAGAARLRFIPPQVLGSCKIPYVVWGNDASICHEVPLFLLEYMEILVPEAYLGQAAACLVKHLPIFSRKELTSGKPQGNDQSSNQDKNQISSLPHYSDKCILLASRKHLRTTADFILLIPDSTFYFDATDPDLVQEPPDCFELPPEFKKTVRVPKFPALMEGYLKCLDKSKPQFFSKFREYNLSYATLSITASVAMLVAWRRREPVERIYDSPDEYPATLRAIRDCLSPQCAALFDGIFTTMKD</sequence>
<feature type="compositionally biased region" description="Polar residues" evidence="1">
    <location>
        <begin position="87"/>
        <end position="104"/>
    </location>
</feature>
<proteinExistence type="predicted"/>
<evidence type="ECO:0000313" key="2">
    <source>
        <dbReference type="EMBL" id="KAK6516758.1"/>
    </source>
</evidence>
<gene>
    <name evidence="2" type="ORF">TWF506_006647</name>
</gene>
<evidence type="ECO:0000256" key="1">
    <source>
        <dbReference type="SAM" id="MobiDB-lite"/>
    </source>
</evidence>
<dbReference type="Proteomes" id="UP001307849">
    <property type="component" value="Unassembled WGS sequence"/>
</dbReference>
<organism evidence="2 3">
    <name type="scientific">Arthrobotrys conoides</name>
    <dbReference type="NCBI Taxonomy" id="74498"/>
    <lineage>
        <taxon>Eukaryota</taxon>
        <taxon>Fungi</taxon>
        <taxon>Dikarya</taxon>
        <taxon>Ascomycota</taxon>
        <taxon>Pezizomycotina</taxon>
        <taxon>Orbiliomycetes</taxon>
        <taxon>Orbiliales</taxon>
        <taxon>Orbiliaceae</taxon>
        <taxon>Arthrobotrys</taxon>
    </lineage>
</organism>
<feature type="region of interest" description="Disordered" evidence="1">
    <location>
        <begin position="84"/>
        <end position="104"/>
    </location>
</feature>